<accession>A0A9N9NP53</accession>
<dbReference type="EMBL" id="CAJVPY010014335">
    <property type="protein sequence ID" value="CAG8745976.1"/>
    <property type="molecule type" value="Genomic_DNA"/>
</dbReference>
<organism evidence="2 3">
    <name type="scientific">Dentiscutata erythropus</name>
    <dbReference type="NCBI Taxonomy" id="1348616"/>
    <lineage>
        <taxon>Eukaryota</taxon>
        <taxon>Fungi</taxon>
        <taxon>Fungi incertae sedis</taxon>
        <taxon>Mucoromycota</taxon>
        <taxon>Glomeromycotina</taxon>
        <taxon>Glomeromycetes</taxon>
        <taxon>Diversisporales</taxon>
        <taxon>Gigasporaceae</taxon>
        <taxon>Dentiscutata</taxon>
    </lineage>
</organism>
<comment type="caution">
    <text evidence="2">The sequence shown here is derived from an EMBL/GenBank/DDBJ whole genome shotgun (WGS) entry which is preliminary data.</text>
</comment>
<evidence type="ECO:0000256" key="1">
    <source>
        <dbReference type="SAM" id="MobiDB-lite"/>
    </source>
</evidence>
<dbReference type="OrthoDB" id="10454771at2759"/>
<feature type="region of interest" description="Disordered" evidence="1">
    <location>
        <begin position="25"/>
        <end position="47"/>
    </location>
</feature>
<keyword evidence="3" id="KW-1185">Reference proteome</keyword>
<evidence type="ECO:0000313" key="3">
    <source>
        <dbReference type="Proteomes" id="UP000789405"/>
    </source>
</evidence>
<protein>
    <submittedName>
        <fullName evidence="2">10643_t:CDS:1</fullName>
    </submittedName>
</protein>
<reference evidence="2" key="1">
    <citation type="submission" date="2021-06" db="EMBL/GenBank/DDBJ databases">
        <authorList>
            <person name="Kallberg Y."/>
            <person name="Tangrot J."/>
            <person name="Rosling A."/>
        </authorList>
    </citation>
    <scope>NUCLEOTIDE SEQUENCE</scope>
    <source>
        <strain evidence="2">MA453B</strain>
    </source>
</reference>
<name>A0A9N9NP53_9GLOM</name>
<gene>
    <name evidence="2" type="ORF">DERYTH_LOCUS16439</name>
</gene>
<proteinExistence type="predicted"/>
<feature type="non-terminal residue" evidence="2">
    <location>
        <position position="47"/>
    </location>
</feature>
<feature type="compositionally biased region" description="Acidic residues" evidence="1">
    <location>
        <begin position="25"/>
        <end position="37"/>
    </location>
</feature>
<dbReference type="AlphaFoldDB" id="A0A9N9NP53"/>
<sequence length="47" mass="5303">MPVKRVTERLCMVSIPNILQINVDDSDGPEVNDDEINCDNKITQSSR</sequence>
<evidence type="ECO:0000313" key="2">
    <source>
        <dbReference type="EMBL" id="CAG8745976.1"/>
    </source>
</evidence>
<dbReference type="Proteomes" id="UP000789405">
    <property type="component" value="Unassembled WGS sequence"/>
</dbReference>